<evidence type="ECO:0000313" key="2">
    <source>
        <dbReference type="Proteomes" id="UP000236413"/>
    </source>
</evidence>
<reference evidence="1 2" key="1">
    <citation type="submission" date="2018-04" db="EMBL/GenBank/DDBJ databases">
        <title>Chryseobacterium oncorhynchi 701B-08T from rainbow trout, and Chryseobacterium viscerum 687B-08T from diseased fish.</title>
        <authorList>
            <person name="Jeong J.-J."/>
            <person name="Lee Y.J."/>
            <person name="Pathiraja D."/>
            <person name="Park B."/>
            <person name="Choi I.-G."/>
            <person name="Kim K.D."/>
        </authorList>
    </citation>
    <scope>NUCLEOTIDE SEQUENCE [LARGE SCALE GENOMIC DNA]</scope>
    <source>
        <strain evidence="1 2">687B-08</strain>
    </source>
</reference>
<sequence length="77" mass="9377">MPFVFDECYETTFFFWKRRNNIISFKNYITDHKGNKNMQLLEDCMVCKLNTKDLEAYFLKNCKGLDLIQSFLIKYKK</sequence>
<evidence type="ECO:0000313" key="1">
    <source>
        <dbReference type="EMBL" id="PWN58427.1"/>
    </source>
</evidence>
<name>A0A316WB00_9FLAO</name>
<dbReference type="Proteomes" id="UP000236413">
    <property type="component" value="Unassembled WGS sequence"/>
</dbReference>
<dbReference type="EMBL" id="PPEG02000011">
    <property type="protein sequence ID" value="PWN58427.1"/>
    <property type="molecule type" value="Genomic_DNA"/>
</dbReference>
<comment type="caution">
    <text evidence="1">The sequence shown here is derived from an EMBL/GenBank/DDBJ whole genome shotgun (WGS) entry which is preliminary data.</text>
</comment>
<proteinExistence type="predicted"/>
<organism evidence="1 2">
    <name type="scientific">Chryseobacterium viscerum</name>
    <dbReference type="NCBI Taxonomy" id="1037377"/>
    <lineage>
        <taxon>Bacteria</taxon>
        <taxon>Pseudomonadati</taxon>
        <taxon>Bacteroidota</taxon>
        <taxon>Flavobacteriia</taxon>
        <taxon>Flavobacteriales</taxon>
        <taxon>Weeksellaceae</taxon>
        <taxon>Chryseobacterium group</taxon>
        <taxon>Chryseobacterium</taxon>
    </lineage>
</organism>
<gene>
    <name evidence="1" type="ORF">C1634_023025</name>
</gene>
<protein>
    <submittedName>
        <fullName evidence="1">Uncharacterized protein</fullName>
    </submittedName>
</protein>
<accession>A0A316WB00</accession>
<dbReference type="AlphaFoldDB" id="A0A316WB00"/>